<accession>A0A1I4NUX6</accession>
<dbReference type="AlphaFoldDB" id="A0A1I4NUX6"/>
<dbReference type="Proteomes" id="UP000199668">
    <property type="component" value="Unassembled WGS sequence"/>
</dbReference>
<dbReference type="EMBL" id="FOTY01000020">
    <property type="protein sequence ID" value="SFM18933.1"/>
    <property type="molecule type" value="Genomic_DNA"/>
</dbReference>
<keyword evidence="2" id="KW-1185">Reference proteome</keyword>
<sequence>MRREGTAGAQALLCSRLWFDKSSYAGDDVAACISAERWQEDKNKAGKSEKDTADMKETQFFRETIQTSRIDQIGVVPMMMDAILLVTHLVPGEKEKRQNGFE</sequence>
<evidence type="ECO:0000313" key="2">
    <source>
        <dbReference type="Proteomes" id="UP000199668"/>
    </source>
</evidence>
<gene>
    <name evidence="1" type="ORF">SAMN04488054_12049</name>
</gene>
<reference evidence="1 2" key="1">
    <citation type="submission" date="2016-10" db="EMBL/GenBank/DDBJ databases">
        <authorList>
            <person name="de Groot N.N."/>
        </authorList>
    </citation>
    <scope>NUCLEOTIDE SEQUENCE [LARGE SCALE GENOMIC DNA]</scope>
    <source>
        <strain evidence="1 2">CGMCC 1.6134</strain>
    </source>
</reference>
<evidence type="ECO:0000313" key="1">
    <source>
        <dbReference type="EMBL" id="SFM18933.1"/>
    </source>
</evidence>
<protein>
    <submittedName>
        <fullName evidence="1">Uncharacterized protein</fullName>
    </submittedName>
</protein>
<name>A0A1I4NUX6_9BACI</name>
<dbReference type="STRING" id="266892.SAMN04488054_12049"/>
<organism evidence="1 2">
    <name type="scientific">Salibacterium qingdaonense</name>
    <dbReference type="NCBI Taxonomy" id="266892"/>
    <lineage>
        <taxon>Bacteria</taxon>
        <taxon>Bacillati</taxon>
        <taxon>Bacillota</taxon>
        <taxon>Bacilli</taxon>
        <taxon>Bacillales</taxon>
        <taxon>Bacillaceae</taxon>
    </lineage>
</organism>
<proteinExistence type="predicted"/>